<dbReference type="GeneTree" id="ENSGT00940000159930"/>
<evidence type="ECO:0000256" key="11">
    <source>
        <dbReference type="ARBA" id="ARBA00023157"/>
    </source>
</evidence>
<comment type="catalytic activity">
    <reaction evidence="15">
        <text>a 3-O-[N-acetyl-alpha-neuraminyl-(2-&gt;3)-beta-D-galactosyl-(1-&gt;3)-N-acetyl-alpha-D-galactosaminyl]-L-threonyl-[protein] + CMP-N-acetyl-beta-neuraminate = a 3-O-{alpha-Neu5Ac-(2-&gt;3)-beta-D-Gal-(1-&gt;3)-[alpha-Neu5Ac-(2-&gt;6)]-alpha-D-GalNAc}-L-threonyl-[protein] + CMP + H(+)</text>
        <dbReference type="Rhea" id="RHEA:81659"/>
        <dbReference type="Rhea" id="RHEA-COMP:14417"/>
        <dbReference type="Rhea" id="RHEA-COMP:16763"/>
        <dbReference type="ChEBI" id="CHEBI:15378"/>
        <dbReference type="ChEBI" id="CHEBI:57812"/>
        <dbReference type="ChEBI" id="CHEBI:60377"/>
        <dbReference type="ChEBI" id="CHEBI:139598"/>
        <dbReference type="ChEBI" id="CHEBI:156398"/>
    </reaction>
    <physiologicalReaction direction="left-to-right" evidence="15">
        <dbReference type="Rhea" id="RHEA:81660"/>
    </physiologicalReaction>
</comment>
<dbReference type="PIRSF" id="PIRSF005557">
    <property type="entry name" value="Sialyl_trans"/>
    <property type="match status" value="1"/>
</dbReference>
<keyword evidence="9" id="KW-0333">Golgi apparatus</keyword>
<dbReference type="Pfam" id="PF00777">
    <property type="entry name" value="Glyco_transf_29"/>
    <property type="match status" value="1"/>
</dbReference>
<evidence type="ECO:0000313" key="19">
    <source>
        <dbReference type="Proteomes" id="UP000007648"/>
    </source>
</evidence>
<comment type="similarity">
    <text evidence="3">Belongs to the glycosyltransferase 29 family.</text>
</comment>
<evidence type="ECO:0000256" key="14">
    <source>
        <dbReference type="ARBA" id="ARBA00039109"/>
    </source>
</evidence>
<evidence type="ECO:0000256" key="12">
    <source>
        <dbReference type="ARBA" id="ARBA00023180"/>
    </source>
</evidence>
<protein>
    <recommendedName>
        <fullName evidence="14">alpha-N-acetylgalactosaminide alpha-2,6-sialyltransferase</fullName>
        <ecNumber evidence="14">2.4.3.3</ecNumber>
    </recommendedName>
</protein>
<evidence type="ECO:0000256" key="2">
    <source>
        <dbReference type="ARBA" id="ARBA00004922"/>
    </source>
</evidence>
<evidence type="ECO:0000256" key="13">
    <source>
        <dbReference type="ARBA" id="ARBA00036348"/>
    </source>
</evidence>
<dbReference type="HOGENOM" id="CLU_032020_2_3_1"/>
<accession>G3WS30</accession>
<evidence type="ECO:0000256" key="10">
    <source>
        <dbReference type="ARBA" id="ARBA00023136"/>
    </source>
</evidence>
<sequence>MTRKGKVEALTLLVIQEILEKFPPVSQQQILLAAHPQPGSSHCVSCAVVGNGGILKRSRMGQEIDSHDYVFRVNGALINGYEQDVGARTSFYGFTFYSLATSLKLLRNQGFHQMPMEKDIHYLHFLEGHKDFEWLKHMLRDQIMEKAVMERPLRRLGESFGWRNQPFSLDRYLLIHPDLLRYVKNRFLRSDILDTINWTLYRPSNGAFLLLTAIQLCDQVSAYGFITNDFHQFADHYYDPEWKKMFLYLNHDFILEKRLWKQLHNEGIIQLYQGPKAITQQN</sequence>
<evidence type="ECO:0000256" key="8">
    <source>
        <dbReference type="ARBA" id="ARBA00022989"/>
    </source>
</evidence>
<dbReference type="EC" id="2.4.3.3" evidence="14"/>
<name>G3WS30_SARHA</name>
<comment type="catalytic activity">
    <reaction evidence="16">
        <text>a 3-O-[N-acetyl-alpha-D-galactosaminyl]-L-threonyl-[protein] + CMP-N-acetyl-beta-neuraminate = a 3-O-[N-acetyl-alpha-neuraminosyl-(2-&gt;6)-N-acetyl-alpha-D-galactosaminyl]-L-threonyl-[protein] + CMP + H(+)</text>
        <dbReference type="Rhea" id="RHEA:81643"/>
        <dbReference type="Rhea" id="RHEA-COMP:11689"/>
        <dbReference type="Rhea" id="RHEA-COMP:19720"/>
        <dbReference type="ChEBI" id="CHEBI:15378"/>
        <dbReference type="ChEBI" id="CHEBI:57812"/>
        <dbReference type="ChEBI" id="CHEBI:60377"/>
        <dbReference type="ChEBI" id="CHEBI:87075"/>
        <dbReference type="ChEBI" id="CHEBI:231970"/>
    </reaction>
    <physiologicalReaction direction="left-to-right" evidence="16">
        <dbReference type="Rhea" id="RHEA:81644"/>
    </physiologicalReaction>
</comment>
<evidence type="ECO:0000256" key="6">
    <source>
        <dbReference type="ARBA" id="ARBA00022692"/>
    </source>
</evidence>
<evidence type="ECO:0000256" key="1">
    <source>
        <dbReference type="ARBA" id="ARBA00004323"/>
    </source>
</evidence>
<keyword evidence="8" id="KW-1133">Transmembrane helix</keyword>
<evidence type="ECO:0000256" key="4">
    <source>
        <dbReference type="ARBA" id="ARBA00022676"/>
    </source>
</evidence>
<dbReference type="PANTHER" id="PTHR45941">
    <property type="entry name" value="ALPHA-N-ACETYLGALACTOSAMINIDE ALPHA-2,6-SIALYLTRANSFERASE 2-LIKE-RELATED"/>
    <property type="match status" value="1"/>
</dbReference>
<keyword evidence="5" id="KW-0808">Transferase</keyword>
<reference evidence="18 19" key="1">
    <citation type="journal article" date="2011" name="Proc. Natl. Acad. Sci. U.S.A.">
        <title>Genetic diversity and population structure of the endangered marsupial Sarcophilus harrisii (Tasmanian devil).</title>
        <authorList>
            <person name="Miller W."/>
            <person name="Hayes V.M."/>
            <person name="Ratan A."/>
            <person name="Petersen D.C."/>
            <person name="Wittekindt N.E."/>
            <person name="Miller J."/>
            <person name="Walenz B."/>
            <person name="Knight J."/>
            <person name="Qi J."/>
            <person name="Zhao F."/>
            <person name="Wang Q."/>
            <person name="Bedoya-Reina O.C."/>
            <person name="Katiyar N."/>
            <person name="Tomsho L.P."/>
            <person name="Kasson L.M."/>
            <person name="Hardie R.A."/>
            <person name="Woodbridge P."/>
            <person name="Tindall E.A."/>
            <person name="Bertelsen M.F."/>
            <person name="Dixon D."/>
            <person name="Pyecroft S."/>
            <person name="Helgen K.M."/>
            <person name="Lesk A.M."/>
            <person name="Pringle T.H."/>
            <person name="Patterson N."/>
            <person name="Zhang Y."/>
            <person name="Kreiss A."/>
            <person name="Woods G.M."/>
            <person name="Jones M.E."/>
            <person name="Schuster S.C."/>
        </authorList>
    </citation>
    <scope>NUCLEOTIDE SEQUENCE [LARGE SCALE GENOMIC DNA]</scope>
</reference>
<dbReference type="InterPro" id="IPR038578">
    <property type="entry name" value="GT29-like_sf"/>
</dbReference>
<keyword evidence="10" id="KW-0472">Membrane</keyword>
<comment type="catalytic activity">
    <reaction evidence="13">
        <text>a beta-D-galactosyl-(1-&gt;3)-N-acetyl-alpha-D-galactosaminyl derivative + CMP-N-acetyl-beta-neuraminate = a beta-D-galactosyl-(1-&gt;3)-[N-acetyl-alpha-neuraminyl-(2-&gt;6)]-N-acetyl-alpha-D-galactosaminyl derivative + CMP + H(+)</text>
        <dbReference type="Rhea" id="RHEA:11136"/>
        <dbReference type="ChEBI" id="CHEBI:15378"/>
        <dbReference type="ChEBI" id="CHEBI:57812"/>
        <dbReference type="ChEBI" id="CHEBI:60377"/>
        <dbReference type="ChEBI" id="CHEBI:133470"/>
        <dbReference type="ChEBI" id="CHEBI:140764"/>
        <dbReference type="EC" id="2.4.3.3"/>
    </reaction>
    <physiologicalReaction direction="left-to-right" evidence="13">
        <dbReference type="Rhea" id="RHEA:11137"/>
    </physiologicalReaction>
</comment>
<dbReference type="Proteomes" id="UP000007648">
    <property type="component" value="Unassembled WGS sequence"/>
</dbReference>
<dbReference type="GO" id="GO:0009312">
    <property type="term" value="P:oligosaccharide biosynthetic process"/>
    <property type="evidence" value="ECO:0007669"/>
    <property type="project" value="TreeGrafter"/>
</dbReference>
<evidence type="ECO:0000256" key="16">
    <source>
        <dbReference type="ARBA" id="ARBA00052285"/>
    </source>
</evidence>
<reference evidence="18" key="3">
    <citation type="submission" date="2025-09" db="UniProtKB">
        <authorList>
            <consortium name="Ensembl"/>
        </authorList>
    </citation>
    <scope>IDENTIFICATION</scope>
</reference>
<evidence type="ECO:0000313" key="18">
    <source>
        <dbReference type="Ensembl" id="ENSSHAP00000018235.2"/>
    </source>
</evidence>
<proteinExistence type="inferred from homology"/>
<evidence type="ECO:0000256" key="7">
    <source>
        <dbReference type="ARBA" id="ARBA00022968"/>
    </source>
</evidence>
<dbReference type="AlphaFoldDB" id="G3WS30"/>
<dbReference type="Gene3D" id="3.90.1480.20">
    <property type="entry name" value="Glycosyl transferase family 29"/>
    <property type="match status" value="1"/>
</dbReference>
<evidence type="ECO:0000256" key="9">
    <source>
        <dbReference type="ARBA" id="ARBA00023034"/>
    </source>
</evidence>
<reference evidence="18" key="2">
    <citation type="submission" date="2025-08" db="UniProtKB">
        <authorList>
            <consortium name="Ensembl"/>
        </authorList>
    </citation>
    <scope>IDENTIFICATION</scope>
</reference>
<dbReference type="InParanoid" id="G3WS30"/>
<dbReference type="Ensembl" id="ENSSHAT00000018385.2">
    <property type="protein sequence ID" value="ENSSHAP00000018235.2"/>
    <property type="gene ID" value="ENSSHAG00000015481.2"/>
</dbReference>
<keyword evidence="11" id="KW-1015">Disulfide bond</keyword>
<evidence type="ECO:0000256" key="5">
    <source>
        <dbReference type="ARBA" id="ARBA00022679"/>
    </source>
</evidence>
<evidence type="ECO:0000256" key="3">
    <source>
        <dbReference type="ARBA" id="ARBA00006003"/>
    </source>
</evidence>
<dbReference type="GO" id="GO:0001665">
    <property type="term" value="F:alpha-N-acetylgalactosaminide alpha-2,6-sialyltransferase activity"/>
    <property type="evidence" value="ECO:0007669"/>
    <property type="project" value="UniProtKB-EC"/>
</dbReference>
<dbReference type="STRING" id="9305.ENSSHAP00000018235"/>
<keyword evidence="12" id="KW-0325">Glycoprotein</keyword>
<dbReference type="InterPro" id="IPR001675">
    <property type="entry name" value="Glyco_trans_29"/>
</dbReference>
<keyword evidence="6" id="KW-0812">Transmembrane</keyword>
<organism evidence="18 19">
    <name type="scientific">Sarcophilus harrisii</name>
    <name type="common">Tasmanian devil</name>
    <name type="synonym">Sarcophilus laniarius</name>
    <dbReference type="NCBI Taxonomy" id="9305"/>
    <lineage>
        <taxon>Eukaryota</taxon>
        <taxon>Metazoa</taxon>
        <taxon>Chordata</taxon>
        <taxon>Craniata</taxon>
        <taxon>Vertebrata</taxon>
        <taxon>Euteleostomi</taxon>
        <taxon>Mammalia</taxon>
        <taxon>Metatheria</taxon>
        <taxon>Dasyuromorphia</taxon>
        <taxon>Dasyuridae</taxon>
        <taxon>Sarcophilus</taxon>
    </lineage>
</organism>
<dbReference type="PANTHER" id="PTHR45941:SF1">
    <property type="entry name" value="ALPHA-N-ACETYLGALACTOSAMINIDE ALPHA-2,6-SIALYLTRANSFERASE 1"/>
    <property type="match status" value="1"/>
</dbReference>
<keyword evidence="7" id="KW-0735">Signal-anchor</keyword>
<comment type="pathway">
    <text evidence="2">Protein modification; protein glycosylation.</text>
</comment>
<keyword evidence="4" id="KW-0328">Glycosyltransferase</keyword>
<dbReference type="GO" id="GO:0000139">
    <property type="term" value="C:Golgi membrane"/>
    <property type="evidence" value="ECO:0007669"/>
    <property type="project" value="UniProtKB-SubCell"/>
</dbReference>
<dbReference type="InterPro" id="IPR012163">
    <property type="entry name" value="Sialyl_trans"/>
</dbReference>
<keyword evidence="19" id="KW-1185">Reference proteome</keyword>
<evidence type="ECO:0000256" key="17">
    <source>
        <dbReference type="PIRSR" id="PIRSR005557-2"/>
    </source>
</evidence>
<dbReference type="eggNOG" id="KOG2692">
    <property type="taxonomic scope" value="Eukaryota"/>
</dbReference>
<feature type="disulfide bond" evidence="17">
    <location>
        <begin position="46"/>
        <end position="217"/>
    </location>
</feature>
<comment type="subcellular location">
    <subcellularLocation>
        <location evidence="1">Golgi apparatus membrane</location>
        <topology evidence="1">Single-pass type II membrane protein</topology>
    </subcellularLocation>
</comment>
<evidence type="ECO:0000256" key="15">
    <source>
        <dbReference type="ARBA" id="ARBA00050664"/>
    </source>
</evidence>